<evidence type="ECO:0000313" key="2">
    <source>
        <dbReference type="EMBL" id="MBR7672045.1"/>
    </source>
</evidence>
<evidence type="ECO:0000256" key="1">
    <source>
        <dbReference type="SAM" id="MobiDB-lite"/>
    </source>
</evidence>
<feature type="region of interest" description="Disordered" evidence="1">
    <location>
        <begin position="122"/>
        <end position="149"/>
    </location>
</feature>
<feature type="non-terminal residue" evidence="2">
    <location>
        <position position="1"/>
    </location>
</feature>
<sequence>SAGQPPTASQKPGDGSDAGDAGGGADGTVAKDFLGTWKGEVRTDKNMSNGMLTVRISEGRVGDEAVRTVVTLPGNKQCKGAGTLTKVTDKKLTMRERGVGKPPEVLGVKLCTENVSTATLTRTGDGELRYASNDEGGGNPTADLTRDQP</sequence>
<dbReference type="Proteomes" id="UP000675554">
    <property type="component" value="Unassembled WGS sequence"/>
</dbReference>
<protein>
    <recommendedName>
        <fullName evidence="4">Serine/threonine protein kinase</fullName>
    </recommendedName>
</protein>
<organism evidence="2 3">
    <name type="scientific">Streptomyces daliensis</name>
    <dbReference type="NCBI Taxonomy" id="299421"/>
    <lineage>
        <taxon>Bacteria</taxon>
        <taxon>Bacillati</taxon>
        <taxon>Actinomycetota</taxon>
        <taxon>Actinomycetes</taxon>
        <taxon>Kitasatosporales</taxon>
        <taxon>Streptomycetaceae</taxon>
        <taxon>Streptomyces</taxon>
    </lineage>
</organism>
<dbReference type="AlphaFoldDB" id="A0A8T4IJJ3"/>
<gene>
    <name evidence="2" type="ORF">KDA82_03120</name>
</gene>
<name>A0A8T4IJJ3_9ACTN</name>
<evidence type="ECO:0008006" key="4">
    <source>
        <dbReference type="Google" id="ProtNLM"/>
    </source>
</evidence>
<comment type="caution">
    <text evidence="2">The sequence shown here is derived from an EMBL/GenBank/DDBJ whole genome shotgun (WGS) entry which is preliminary data.</text>
</comment>
<evidence type="ECO:0000313" key="3">
    <source>
        <dbReference type="Proteomes" id="UP000675554"/>
    </source>
</evidence>
<reference evidence="2" key="1">
    <citation type="submission" date="2021-04" db="EMBL/GenBank/DDBJ databases">
        <title>Sequencing of actinobacteria type strains.</title>
        <authorList>
            <person name="Nguyen G.-S."/>
            <person name="Wentzel A."/>
        </authorList>
    </citation>
    <scope>NUCLEOTIDE SEQUENCE</scope>
    <source>
        <strain evidence="2">DSM 42095</strain>
    </source>
</reference>
<proteinExistence type="predicted"/>
<feature type="compositionally biased region" description="Polar residues" evidence="1">
    <location>
        <begin position="1"/>
        <end position="10"/>
    </location>
</feature>
<feature type="region of interest" description="Disordered" evidence="1">
    <location>
        <begin position="1"/>
        <end position="30"/>
    </location>
</feature>
<dbReference type="EMBL" id="JAGSMN010000064">
    <property type="protein sequence ID" value="MBR7672045.1"/>
    <property type="molecule type" value="Genomic_DNA"/>
</dbReference>
<keyword evidence="3" id="KW-1185">Reference proteome</keyword>
<accession>A0A8T4IJJ3</accession>